<dbReference type="EMBL" id="CP001843">
    <property type="protein sequence ID" value="AEF85973.1"/>
    <property type="molecule type" value="Genomic_DNA"/>
</dbReference>
<organism evidence="1 2">
    <name type="scientific">Treponema primitia (strain ATCC BAA-887 / DSM 12427 / ZAS-2)</name>
    <dbReference type="NCBI Taxonomy" id="545694"/>
    <lineage>
        <taxon>Bacteria</taxon>
        <taxon>Pseudomonadati</taxon>
        <taxon>Spirochaetota</taxon>
        <taxon>Spirochaetia</taxon>
        <taxon>Spirochaetales</taxon>
        <taxon>Treponemataceae</taxon>
        <taxon>Treponema</taxon>
    </lineage>
</organism>
<dbReference type="HOGENOM" id="CLU_3085940_0_0_12"/>
<keyword evidence="2" id="KW-1185">Reference proteome</keyword>
<sequence>MRLAIFSSLYHPPLEYMLPFSHRFSISDTVKYLLKRGIIYSAGIMFPKRGIF</sequence>
<dbReference type="KEGG" id="tpi:TREPR_1598"/>
<dbReference type="AlphaFoldDB" id="F5YNU4"/>
<reference evidence="1 2" key="2">
    <citation type="journal article" date="2011" name="ISME J.">
        <title>RNA-seq reveals cooperative metabolic interactions between two termite-gut spirochete species in co-culture.</title>
        <authorList>
            <person name="Rosenthal A.Z."/>
            <person name="Matson E.G."/>
            <person name="Eldar A."/>
            <person name="Leadbetter J.R."/>
        </authorList>
    </citation>
    <scope>NUCLEOTIDE SEQUENCE [LARGE SCALE GENOMIC DNA]</scope>
    <source>
        <strain evidence="2">ATCC BAA-887 / DSM 12427 / ZAS-2</strain>
    </source>
</reference>
<proteinExistence type="predicted"/>
<accession>F5YNU4</accession>
<reference evidence="2" key="1">
    <citation type="submission" date="2009-12" db="EMBL/GenBank/DDBJ databases">
        <title>Complete sequence of Treponema primitia strain ZAS-2.</title>
        <authorList>
            <person name="Tetu S.G."/>
            <person name="Matson E."/>
            <person name="Ren Q."/>
            <person name="Seshadri R."/>
            <person name="Elbourne L."/>
            <person name="Hassan K.A."/>
            <person name="Durkin A."/>
            <person name="Radune D."/>
            <person name="Mohamoud Y."/>
            <person name="Shay R."/>
            <person name="Jin S."/>
            <person name="Zhang X."/>
            <person name="Lucey K."/>
            <person name="Ballor N.R."/>
            <person name="Ottesen E."/>
            <person name="Rosenthal R."/>
            <person name="Allen A."/>
            <person name="Leadbetter J.R."/>
            <person name="Paulsen I.T."/>
        </authorList>
    </citation>
    <scope>NUCLEOTIDE SEQUENCE [LARGE SCALE GENOMIC DNA]</scope>
    <source>
        <strain evidence="2">ATCC BAA-887 / DSM 12427 / ZAS-2</strain>
    </source>
</reference>
<gene>
    <name evidence="1" type="ordered locus">TREPR_1598</name>
</gene>
<evidence type="ECO:0000313" key="1">
    <source>
        <dbReference type="EMBL" id="AEF85973.1"/>
    </source>
</evidence>
<name>F5YNU4_TREPZ</name>
<protein>
    <submittedName>
        <fullName evidence="1">Uncharacterized protein</fullName>
    </submittedName>
</protein>
<evidence type="ECO:0000313" key="2">
    <source>
        <dbReference type="Proteomes" id="UP000009223"/>
    </source>
</evidence>
<dbReference type="Proteomes" id="UP000009223">
    <property type="component" value="Chromosome"/>
</dbReference>